<gene>
    <name evidence="1" type="ORF">UC7_00333</name>
</gene>
<organism evidence="1 2">
    <name type="scientific">Enterococcus caccae ATCC BAA-1240</name>
    <dbReference type="NCBI Taxonomy" id="1158612"/>
    <lineage>
        <taxon>Bacteria</taxon>
        <taxon>Bacillati</taxon>
        <taxon>Bacillota</taxon>
        <taxon>Bacilli</taxon>
        <taxon>Lactobacillales</taxon>
        <taxon>Enterococcaceae</taxon>
        <taxon>Enterococcus</taxon>
    </lineage>
</organism>
<protein>
    <submittedName>
        <fullName evidence="1">Uncharacterized protein</fullName>
    </submittedName>
</protein>
<accession>R3X914</accession>
<sequence>MIAMNKNYWNELGSQLVDREIEKKIQKMYQYSLPKRKIDLNEKKEMSKGSKIRTPDIVLNRIEVVDCQYEALTSIFYNLRKYIEVNQFSLCFPVMYFAGNSSSDMERGSYMFDFEKNQIVQIGKDPIVTENTAGLFSIFWLLDIDSSIILYGRSSLFMGIKEVMNVREAACRNVKKKLLPVCLNHQRILKDMNINPKLAYLIESDSIIG</sequence>
<proteinExistence type="predicted"/>
<evidence type="ECO:0000313" key="2">
    <source>
        <dbReference type="Proteomes" id="UP000013840"/>
    </source>
</evidence>
<dbReference type="EMBL" id="AJAU01000004">
    <property type="protein sequence ID" value="EOL50560.1"/>
    <property type="molecule type" value="Genomic_DNA"/>
</dbReference>
<dbReference type="AlphaFoldDB" id="R3X914"/>
<name>R3X914_9ENTE</name>
<keyword evidence="2" id="KW-1185">Reference proteome</keyword>
<reference evidence="1 2" key="1">
    <citation type="submission" date="2013-02" db="EMBL/GenBank/DDBJ databases">
        <title>The Genome Sequence of Enterococcus caccae BAA-1240.</title>
        <authorList>
            <consortium name="The Broad Institute Genome Sequencing Platform"/>
            <consortium name="The Broad Institute Genome Sequencing Center for Infectious Disease"/>
            <person name="Earl A.M."/>
            <person name="Gilmore M.S."/>
            <person name="Lebreton F."/>
            <person name="Walker B."/>
            <person name="Young S.K."/>
            <person name="Zeng Q."/>
            <person name="Gargeya S."/>
            <person name="Fitzgerald M."/>
            <person name="Haas B."/>
            <person name="Abouelleil A."/>
            <person name="Alvarado L."/>
            <person name="Arachchi H.M."/>
            <person name="Berlin A.M."/>
            <person name="Chapman S.B."/>
            <person name="Dewar J."/>
            <person name="Goldberg J."/>
            <person name="Griggs A."/>
            <person name="Gujja S."/>
            <person name="Hansen M."/>
            <person name="Howarth C."/>
            <person name="Imamovic A."/>
            <person name="Larimer J."/>
            <person name="McCowan C."/>
            <person name="Murphy C."/>
            <person name="Neiman D."/>
            <person name="Pearson M."/>
            <person name="Priest M."/>
            <person name="Roberts A."/>
            <person name="Saif S."/>
            <person name="Shea T."/>
            <person name="Sisk P."/>
            <person name="Sykes S."/>
            <person name="Wortman J."/>
            <person name="Nusbaum C."/>
            <person name="Birren B."/>
        </authorList>
    </citation>
    <scope>NUCLEOTIDE SEQUENCE [LARGE SCALE GENOMIC DNA]</scope>
    <source>
        <strain evidence="1 2">ATCC BAA-1240</strain>
    </source>
</reference>
<dbReference type="PATRIC" id="fig|1158612.3.peg.342"/>
<dbReference type="STRING" id="317735.RU98_GL000513"/>
<evidence type="ECO:0000313" key="1">
    <source>
        <dbReference type="EMBL" id="EOL50560.1"/>
    </source>
</evidence>
<comment type="caution">
    <text evidence="1">The sequence shown here is derived from an EMBL/GenBank/DDBJ whole genome shotgun (WGS) entry which is preliminary data.</text>
</comment>
<dbReference type="Proteomes" id="UP000013840">
    <property type="component" value="Unassembled WGS sequence"/>
</dbReference>